<dbReference type="EMBL" id="VUJU01000995">
    <property type="protein sequence ID" value="KAF0767318.1"/>
    <property type="molecule type" value="Genomic_DNA"/>
</dbReference>
<accession>A0A6G0Z990</accession>
<organism evidence="1 2">
    <name type="scientific">Aphis craccivora</name>
    <name type="common">Cowpea aphid</name>
    <dbReference type="NCBI Taxonomy" id="307492"/>
    <lineage>
        <taxon>Eukaryota</taxon>
        <taxon>Metazoa</taxon>
        <taxon>Ecdysozoa</taxon>
        <taxon>Arthropoda</taxon>
        <taxon>Hexapoda</taxon>
        <taxon>Insecta</taxon>
        <taxon>Pterygota</taxon>
        <taxon>Neoptera</taxon>
        <taxon>Paraneoptera</taxon>
        <taxon>Hemiptera</taxon>
        <taxon>Sternorrhyncha</taxon>
        <taxon>Aphidomorpha</taxon>
        <taxon>Aphidoidea</taxon>
        <taxon>Aphididae</taxon>
        <taxon>Aphidini</taxon>
        <taxon>Aphis</taxon>
        <taxon>Aphis</taxon>
    </lineage>
</organism>
<evidence type="ECO:0000313" key="1">
    <source>
        <dbReference type="EMBL" id="KAF0767318.1"/>
    </source>
</evidence>
<proteinExistence type="predicted"/>
<sequence length="65" mass="7068">MIISILTFSCNKSKANWSPTAFISVFCKADVIYMCISRNLSIAPPSSACSISSCDSKFTNHSNDL</sequence>
<evidence type="ECO:0000313" key="2">
    <source>
        <dbReference type="Proteomes" id="UP000478052"/>
    </source>
</evidence>
<name>A0A6G0Z990_APHCR</name>
<protein>
    <submittedName>
        <fullName evidence="1">Uncharacterized protein</fullName>
    </submittedName>
</protein>
<comment type="caution">
    <text evidence="1">The sequence shown here is derived from an EMBL/GenBank/DDBJ whole genome shotgun (WGS) entry which is preliminary data.</text>
</comment>
<dbReference type="OrthoDB" id="7476143at2759"/>
<gene>
    <name evidence="1" type="ORF">FWK35_00002327</name>
</gene>
<dbReference type="AlphaFoldDB" id="A0A6G0Z990"/>
<reference evidence="1 2" key="1">
    <citation type="submission" date="2019-08" db="EMBL/GenBank/DDBJ databases">
        <title>Whole genome of Aphis craccivora.</title>
        <authorList>
            <person name="Voronova N.V."/>
            <person name="Shulinski R.S."/>
            <person name="Bandarenka Y.V."/>
            <person name="Zhorov D.G."/>
            <person name="Warner D."/>
        </authorList>
    </citation>
    <scope>NUCLEOTIDE SEQUENCE [LARGE SCALE GENOMIC DNA]</scope>
    <source>
        <strain evidence="1">180601</strain>
        <tissue evidence="1">Whole Body</tissue>
    </source>
</reference>
<dbReference type="Proteomes" id="UP000478052">
    <property type="component" value="Unassembled WGS sequence"/>
</dbReference>
<keyword evidence="2" id="KW-1185">Reference proteome</keyword>